<dbReference type="SUPFAM" id="SSF53850">
    <property type="entry name" value="Periplasmic binding protein-like II"/>
    <property type="match status" value="1"/>
</dbReference>
<dbReference type="Gene3D" id="3.40.190.10">
    <property type="entry name" value="Periplasmic binding protein-like II"/>
    <property type="match status" value="1"/>
</dbReference>
<proteinExistence type="predicted"/>
<dbReference type="GO" id="GO:1904680">
    <property type="term" value="F:peptide transmembrane transporter activity"/>
    <property type="evidence" value="ECO:0007669"/>
    <property type="project" value="TreeGrafter"/>
</dbReference>
<evidence type="ECO:0000259" key="2">
    <source>
        <dbReference type="Pfam" id="PF00496"/>
    </source>
</evidence>
<evidence type="ECO:0000313" key="4">
    <source>
        <dbReference type="Proteomes" id="UP000509667"/>
    </source>
</evidence>
<feature type="domain" description="Solute-binding protein family 5" evidence="2">
    <location>
        <begin position="98"/>
        <end position="468"/>
    </location>
</feature>
<dbReference type="EMBL" id="CP058910">
    <property type="protein sequence ID" value="QLH78803.1"/>
    <property type="molecule type" value="Genomic_DNA"/>
</dbReference>
<dbReference type="OrthoDB" id="233597at2157"/>
<dbReference type="RefSeq" id="WP_179908681.1">
    <property type="nucleotide sequence ID" value="NZ_CP058910.1"/>
</dbReference>
<protein>
    <recommendedName>
        <fullName evidence="2">Solute-binding protein family 5 domain-containing protein</fullName>
    </recommendedName>
</protein>
<dbReference type="Proteomes" id="UP000509667">
    <property type="component" value="Chromosome"/>
</dbReference>
<keyword evidence="4" id="KW-1185">Reference proteome</keyword>
<sequence length="604" mass="66122">MDPGSERGAGDGPVDGMTRRAYLAAVGAGAAGSVAGCTGPNEIVDSPQVFGFQFPYVPENVHVGPWSSSDPAAFYSMLFEAESYTAPGGERRLGDVVESVETDGDTATVAYADGYTWWSGDPVTARDAWIEERVGSFVGGDRSYEVERLDDRRLRYRFERPLDRPLALSTAVGGVVRTRADRYEPWLDRLREAGTDERRAEVVADLRTDSPGLETVADEGLGCGPYELVEVSINRLMLERYEDHPRADEVAVPRLWFPVVQSVSIENLIDKGWLDGGTGRLADERGTPPENLEQLARYPTDSGTKLVLDWRNAHLARRPVRRAVLSVVPVDQVVDVADWGEPTVRQTGLSAPAARRWLPDEVRDRLHRYPVEADEETAAEYMRAADYGRDGNGDWRGPDGEQPSLRIATPVWSDFVSGAEVVASSLSRFGFDVTTDRLTNSNAYSAVSNHSHDVTLWNFDGDPYSVYDVTSDGSTSIGYGISDPGADAGNRGKPVEVSVPQQPGAVDAPASERRTVDLLDTWRTIEGPSDREATVDAVTTFATWWNDALPDVYLGTAVDGLWGNTRDFEWPSYDSDPEYGTAGPAAQPVFHMLKHGAIRPATEE</sequence>
<dbReference type="KEGG" id="hrr:HZS55_16565"/>
<dbReference type="AlphaFoldDB" id="A0A7D5P1M9"/>
<reference evidence="3 4" key="1">
    <citation type="submission" date="2020-07" db="EMBL/GenBank/DDBJ databases">
        <title>Halosimplex pelagicum sp. nov. and Halosimplex rubrum sp. nov., isolated from salted brown alga Laminaria, and emended description of the genus Halosimplex.</title>
        <authorList>
            <person name="Cui H."/>
        </authorList>
    </citation>
    <scope>NUCLEOTIDE SEQUENCE [LARGE SCALE GENOMIC DNA]</scope>
    <source>
        <strain evidence="3 4">R27</strain>
    </source>
</reference>
<dbReference type="InterPro" id="IPR000914">
    <property type="entry name" value="SBP_5_dom"/>
</dbReference>
<dbReference type="GeneID" id="56079510"/>
<evidence type="ECO:0000256" key="1">
    <source>
        <dbReference type="ARBA" id="ARBA00022729"/>
    </source>
</evidence>
<keyword evidence="1" id="KW-0732">Signal</keyword>
<dbReference type="Pfam" id="PF00496">
    <property type="entry name" value="SBP_bac_5"/>
    <property type="match status" value="1"/>
</dbReference>
<dbReference type="Gene3D" id="3.10.105.10">
    <property type="entry name" value="Dipeptide-binding Protein, Domain 3"/>
    <property type="match status" value="1"/>
</dbReference>
<name>A0A7D5P1M9_9EURY</name>
<evidence type="ECO:0000313" key="3">
    <source>
        <dbReference type="EMBL" id="QLH78803.1"/>
    </source>
</evidence>
<dbReference type="InterPro" id="IPR039424">
    <property type="entry name" value="SBP_5"/>
</dbReference>
<organism evidence="3 4">
    <name type="scientific">Halosimplex rubrum</name>
    <dbReference type="NCBI Taxonomy" id="869889"/>
    <lineage>
        <taxon>Archaea</taxon>
        <taxon>Methanobacteriati</taxon>
        <taxon>Methanobacteriota</taxon>
        <taxon>Stenosarchaea group</taxon>
        <taxon>Halobacteria</taxon>
        <taxon>Halobacteriales</taxon>
        <taxon>Haloarculaceae</taxon>
        <taxon>Halosimplex</taxon>
    </lineage>
</organism>
<dbReference type="PANTHER" id="PTHR30290:SF38">
    <property type="entry name" value="D,D-DIPEPTIDE-BINDING PERIPLASMIC PROTEIN DDPA-RELATED"/>
    <property type="match status" value="1"/>
</dbReference>
<accession>A0A7D5P1M9</accession>
<dbReference type="GO" id="GO:0015833">
    <property type="term" value="P:peptide transport"/>
    <property type="evidence" value="ECO:0007669"/>
    <property type="project" value="TreeGrafter"/>
</dbReference>
<gene>
    <name evidence="3" type="ORF">HZS55_16565</name>
</gene>
<dbReference type="PANTHER" id="PTHR30290">
    <property type="entry name" value="PERIPLASMIC BINDING COMPONENT OF ABC TRANSPORTER"/>
    <property type="match status" value="1"/>
</dbReference>